<evidence type="ECO:0000259" key="8">
    <source>
        <dbReference type="Pfam" id="PF00746"/>
    </source>
</evidence>
<keyword evidence="7" id="KW-1133">Transmembrane helix</keyword>
<dbReference type="AlphaFoldDB" id="A0AA46PFF3"/>
<evidence type="ECO:0000256" key="4">
    <source>
        <dbReference type="ARBA" id="ARBA00022729"/>
    </source>
</evidence>
<keyword evidence="5" id="KW-0572">Peptidoglycan-anchor</keyword>
<dbReference type="NCBIfam" id="TIGR01167">
    <property type="entry name" value="LPXTG_anchor"/>
    <property type="match status" value="1"/>
</dbReference>
<evidence type="ECO:0000256" key="7">
    <source>
        <dbReference type="SAM" id="Phobius"/>
    </source>
</evidence>
<evidence type="ECO:0000256" key="5">
    <source>
        <dbReference type="ARBA" id="ARBA00023088"/>
    </source>
</evidence>
<evidence type="ECO:0000313" key="10">
    <source>
        <dbReference type="Proteomes" id="UP001163104"/>
    </source>
</evidence>
<proteinExistence type="predicted"/>
<evidence type="ECO:0000256" key="6">
    <source>
        <dbReference type="SAM" id="MobiDB-lite"/>
    </source>
</evidence>
<keyword evidence="3" id="KW-0964">Secreted</keyword>
<organism evidence="9 10">
    <name type="scientific">Cytobacillus firmus</name>
    <name type="common">Bacillus firmus</name>
    <dbReference type="NCBI Taxonomy" id="1399"/>
    <lineage>
        <taxon>Bacteria</taxon>
        <taxon>Bacillati</taxon>
        <taxon>Bacillota</taxon>
        <taxon>Bacilli</taxon>
        <taxon>Bacillales</taxon>
        <taxon>Bacillaceae</taxon>
        <taxon>Cytobacillus</taxon>
    </lineage>
</organism>
<gene>
    <name evidence="9" type="ORF">OD459_09155</name>
</gene>
<evidence type="ECO:0000256" key="3">
    <source>
        <dbReference type="ARBA" id="ARBA00022525"/>
    </source>
</evidence>
<feature type="compositionally biased region" description="Low complexity" evidence="6">
    <location>
        <begin position="161"/>
        <end position="175"/>
    </location>
</feature>
<keyword evidence="2" id="KW-0134">Cell wall</keyword>
<dbReference type="RefSeq" id="WP_263599878.1">
    <property type="nucleotide sequence ID" value="NZ_CP107027.1"/>
</dbReference>
<dbReference type="EMBL" id="CP107027">
    <property type="protein sequence ID" value="UYG97158.1"/>
    <property type="molecule type" value="Genomic_DNA"/>
</dbReference>
<evidence type="ECO:0000313" key="9">
    <source>
        <dbReference type="EMBL" id="UYG97158.1"/>
    </source>
</evidence>
<keyword evidence="7" id="KW-0472">Membrane</keyword>
<comment type="subcellular location">
    <subcellularLocation>
        <location evidence="1">Secreted</location>
        <location evidence="1">Cell wall</location>
        <topology evidence="1">Peptidoglycan-anchor</topology>
    </subcellularLocation>
</comment>
<feature type="domain" description="Gram-positive cocci surface proteins LPxTG" evidence="8">
    <location>
        <begin position="196"/>
        <end position="225"/>
    </location>
</feature>
<evidence type="ECO:0000256" key="2">
    <source>
        <dbReference type="ARBA" id="ARBA00022512"/>
    </source>
</evidence>
<keyword evidence="7" id="KW-0812">Transmembrane</keyword>
<evidence type="ECO:0000256" key="1">
    <source>
        <dbReference type="ARBA" id="ARBA00004168"/>
    </source>
</evidence>
<feature type="transmembrane region" description="Helical" evidence="7">
    <location>
        <begin position="208"/>
        <end position="227"/>
    </location>
</feature>
<dbReference type="Pfam" id="PF00746">
    <property type="entry name" value="Gram_pos_anchor"/>
    <property type="match status" value="1"/>
</dbReference>
<sequence>MKVKSLLAKPIKIFIIYSFVILIVFGNETAIAVDNDIDINTNLENSNRYLFRVDNLKPGDWMPRNITIKNDGNQDFKYTSNIGKSKSIKGLFEELELKVKKDTKMLYEGKLKDFKGFSPRELAKGTEETLFFQVTMPEHLGNEFQNSAAEVEIIFLAEATGEPGTGNETPGSGDNNSGGGTNNSPPSTDATVIPEKVNKLPNTATNNYNLLLIGALFLGAGSVILLWRYRRLRSET</sequence>
<protein>
    <submittedName>
        <fullName evidence="9">CalY family protein</fullName>
    </submittedName>
</protein>
<dbReference type="Proteomes" id="UP001163104">
    <property type="component" value="Chromosome"/>
</dbReference>
<reference evidence="9" key="1">
    <citation type="submission" date="2022-10" db="EMBL/GenBank/DDBJ databases">
        <title>Mechanism of multi-heavy metal repair in Cytobacillus Firmus M7.</title>
        <authorList>
            <person name="Li X."/>
            <person name="Yu C."/>
        </authorList>
    </citation>
    <scope>NUCLEOTIDE SEQUENCE</scope>
    <source>
        <strain evidence="9">M7</strain>
    </source>
</reference>
<dbReference type="InterPro" id="IPR019931">
    <property type="entry name" value="LPXTG_anchor"/>
</dbReference>
<keyword evidence="4" id="KW-0732">Signal</keyword>
<feature type="region of interest" description="Disordered" evidence="6">
    <location>
        <begin position="161"/>
        <end position="192"/>
    </location>
</feature>
<name>A0AA46PFF3_CYTFI</name>
<accession>A0AA46PFF3</accession>